<dbReference type="OrthoDB" id="3145912at2759"/>
<dbReference type="AlphaFoldDB" id="A0A8H6WZB9"/>
<proteinExistence type="predicted"/>
<sequence length="196" mass="22029">MLEAVLPLDLEREIFEIAALLDFHTIPSSAIEPFLYRIVAIDASTRAAAFRQALDRKPDLLATSVQHIFVIDHSEWAKEDIRLLLRLCAPQLLSLGSTSTFYSPEILPILLHAVRLRRWAGRLEDLFGDDAAVDLSIPAFRTVTHMDIFDDLILEDDAAICAGLVSLPCLTHLCLNDIRRLSPIPRILMQCPHLQV</sequence>
<comment type="caution">
    <text evidence="1">The sequence shown here is derived from an EMBL/GenBank/DDBJ whole genome shotgun (WGS) entry which is preliminary data.</text>
</comment>
<evidence type="ECO:0000313" key="2">
    <source>
        <dbReference type="Proteomes" id="UP000623467"/>
    </source>
</evidence>
<organism evidence="1 2">
    <name type="scientific">Mycena sanguinolenta</name>
    <dbReference type="NCBI Taxonomy" id="230812"/>
    <lineage>
        <taxon>Eukaryota</taxon>
        <taxon>Fungi</taxon>
        <taxon>Dikarya</taxon>
        <taxon>Basidiomycota</taxon>
        <taxon>Agaricomycotina</taxon>
        <taxon>Agaricomycetes</taxon>
        <taxon>Agaricomycetidae</taxon>
        <taxon>Agaricales</taxon>
        <taxon>Marasmiineae</taxon>
        <taxon>Mycenaceae</taxon>
        <taxon>Mycena</taxon>
    </lineage>
</organism>
<name>A0A8H6WZB9_9AGAR</name>
<evidence type="ECO:0000313" key="1">
    <source>
        <dbReference type="EMBL" id="KAF7331231.1"/>
    </source>
</evidence>
<dbReference type="EMBL" id="JACAZH010000060">
    <property type="protein sequence ID" value="KAF7331231.1"/>
    <property type="molecule type" value="Genomic_DNA"/>
</dbReference>
<accession>A0A8H6WZB9</accession>
<gene>
    <name evidence="1" type="ORF">MSAN_02441900</name>
</gene>
<dbReference type="Proteomes" id="UP000623467">
    <property type="component" value="Unassembled WGS sequence"/>
</dbReference>
<reference evidence="1" key="1">
    <citation type="submission" date="2020-05" db="EMBL/GenBank/DDBJ databases">
        <title>Mycena genomes resolve the evolution of fungal bioluminescence.</title>
        <authorList>
            <person name="Tsai I.J."/>
        </authorList>
    </citation>
    <scope>NUCLEOTIDE SEQUENCE</scope>
    <source>
        <strain evidence="1">160909Yilan</strain>
    </source>
</reference>
<keyword evidence="2" id="KW-1185">Reference proteome</keyword>
<protein>
    <recommendedName>
        <fullName evidence="3">F-box domain-containing protein</fullName>
    </recommendedName>
</protein>
<evidence type="ECO:0008006" key="3">
    <source>
        <dbReference type="Google" id="ProtNLM"/>
    </source>
</evidence>